<name>A0A6G1FS17_9PEZI</name>
<sequence>RQLHSLGFVHGDLYKYNMVLQGNDVKFINFEASEVRDDCEKKNSRDRCCWNWLLWARS</sequence>
<keyword evidence="2" id="KW-1185">Reference proteome</keyword>
<organism evidence="1">
    <name type="scientific">Eremomyces bilateralis CBS 781.70</name>
    <dbReference type="NCBI Taxonomy" id="1392243"/>
    <lineage>
        <taxon>Eukaryota</taxon>
        <taxon>Fungi</taxon>
        <taxon>Dikarya</taxon>
        <taxon>Ascomycota</taxon>
        <taxon>Pezizomycotina</taxon>
        <taxon>Dothideomycetes</taxon>
        <taxon>Dothideomycetes incertae sedis</taxon>
        <taxon>Eremomycetales</taxon>
        <taxon>Eremomycetaceae</taxon>
        <taxon>Eremomyces</taxon>
    </lineage>
</organism>
<reference evidence="3" key="3">
    <citation type="submission" date="2025-04" db="UniProtKB">
        <authorList>
            <consortium name="RefSeq"/>
        </authorList>
    </citation>
    <scope>IDENTIFICATION</scope>
    <source>
        <strain evidence="3">CBS 781.70</strain>
    </source>
</reference>
<gene>
    <name evidence="1 3" type="ORF">P152DRAFT_405188</name>
</gene>
<dbReference type="Proteomes" id="UP000504638">
    <property type="component" value="Unplaced"/>
</dbReference>
<dbReference type="EMBL" id="ML975182">
    <property type="protein sequence ID" value="KAF1808567.1"/>
    <property type="molecule type" value="Genomic_DNA"/>
</dbReference>
<proteinExistence type="predicted"/>
<dbReference type="AlphaFoldDB" id="A0A6G1FS17"/>
<evidence type="ECO:0000313" key="1">
    <source>
        <dbReference type="EMBL" id="KAF1808567.1"/>
    </source>
</evidence>
<feature type="non-terminal residue" evidence="1">
    <location>
        <position position="1"/>
    </location>
</feature>
<dbReference type="OrthoDB" id="2687876at2759"/>
<dbReference type="GeneID" id="54417376"/>
<evidence type="ECO:0000313" key="3">
    <source>
        <dbReference type="RefSeq" id="XP_033530198.1"/>
    </source>
</evidence>
<dbReference type="RefSeq" id="XP_033530198.1">
    <property type="nucleotide sequence ID" value="XM_033676806.1"/>
</dbReference>
<evidence type="ECO:0008006" key="4">
    <source>
        <dbReference type="Google" id="ProtNLM"/>
    </source>
</evidence>
<reference evidence="3" key="2">
    <citation type="submission" date="2020-04" db="EMBL/GenBank/DDBJ databases">
        <authorList>
            <consortium name="NCBI Genome Project"/>
        </authorList>
    </citation>
    <scope>NUCLEOTIDE SEQUENCE</scope>
    <source>
        <strain evidence="3">CBS 781.70</strain>
    </source>
</reference>
<dbReference type="InterPro" id="IPR011009">
    <property type="entry name" value="Kinase-like_dom_sf"/>
</dbReference>
<dbReference type="SUPFAM" id="SSF56112">
    <property type="entry name" value="Protein kinase-like (PK-like)"/>
    <property type="match status" value="1"/>
</dbReference>
<evidence type="ECO:0000313" key="2">
    <source>
        <dbReference type="Proteomes" id="UP000504638"/>
    </source>
</evidence>
<dbReference type="Gene3D" id="1.10.510.10">
    <property type="entry name" value="Transferase(Phosphotransferase) domain 1"/>
    <property type="match status" value="1"/>
</dbReference>
<protein>
    <recommendedName>
        <fullName evidence="4">Protein kinase domain-containing protein</fullName>
    </recommendedName>
</protein>
<accession>A0A6G1FS17</accession>
<reference evidence="1 3" key="1">
    <citation type="submission" date="2020-01" db="EMBL/GenBank/DDBJ databases">
        <authorList>
            <consortium name="DOE Joint Genome Institute"/>
            <person name="Haridas S."/>
            <person name="Albert R."/>
            <person name="Binder M."/>
            <person name="Bloem J."/>
            <person name="Labutti K."/>
            <person name="Salamov A."/>
            <person name="Andreopoulos B."/>
            <person name="Baker S.E."/>
            <person name="Barry K."/>
            <person name="Bills G."/>
            <person name="Bluhm B.H."/>
            <person name="Cannon C."/>
            <person name="Castanera R."/>
            <person name="Culley D.E."/>
            <person name="Daum C."/>
            <person name="Ezra D."/>
            <person name="Gonzalez J.B."/>
            <person name="Henrissat B."/>
            <person name="Kuo A."/>
            <person name="Liang C."/>
            <person name="Lipzen A."/>
            <person name="Lutzoni F."/>
            <person name="Magnuson J."/>
            <person name="Mondo S."/>
            <person name="Nolan M."/>
            <person name="Ohm R."/>
            <person name="Pangilinan J."/>
            <person name="Park H.-J."/>
            <person name="Ramirez L."/>
            <person name="Alfaro M."/>
            <person name="Sun H."/>
            <person name="Tritt A."/>
            <person name="Yoshinaga Y."/>
            <person name="Zwiers L.-H."/>
            <person name="Turgeon B.G."/>
            <person name="Goodwin S.B."/>
            <person name="Spatafora J.W."/>
            <person name="Crous P.W."/>
            <person name="Grigoriev I.V."/>
        </authorList>
    </citation>
    <scope>NUCLEOTIDE SEQUENCE</scope>
    <source>
        <strain evidence="1 3">CBS 781.70</strain>
    </source>
</reference>